<dbReference type="Proteomes" id="UP000554837">
    <property type="component" value="Unassembled WGS sequence"/>
</dbReference>
<comment type="catalytic activity">
    <reaction evidence="11">
        <text>2 [molybdopterin-synthase sulfur-carrier protein]-C-terminal-Gly-aminoethanethioate + cyclic pyranopterin phosphate + H2O = molybdopterin + 2 [molybdopterin-synthase sulfur-carrier protein]-C-terminal Gly-Gly + 2 H(+)</text>
        <dbReference type="Rhea" id="RHEA:26333"/>
        <dbReference type="Rhea" id="RHEA-COMP:12202"/>
        <dbReference type="Rhea" id="RHEA-COMP:19907"/>
        <dbReference type="ChEBI" id="CHEBI:15377"/>
        <dbReference type="ChEBI" id="CHEBI:15378"/>
        <dbReference type="ChEBI" id="CHEBI:58698"/>
        <dbReference type="ChEBI" id="CHEBI:59648"/>
        <dbReference type="ChEBI" id="CHEBI:90778"/>
        <dbReference type="ChEBI" id="CHEBI:232372"/>
        <dbReference type="EC" id="2.8.1.12"/>
    </reaction>
</comment>
<evidence type="ECO:0000256" key="4">
    <source>
        <dbReference type="ARBA" id="ARBA00013858"/>
    </source>
</evidence>
<evidence type="ECO:0000313" key="12">
    <source>
        <dbReference type="EMBL" id="MBB5203822.1"/>
    </source>
</evidence>
<organism evidence="12 13">
    <name type="scientific">Inhella inkyongensis</name>
    <dbReference type="NCBI Taxonomy" id="392593"/>
    <lineage>
        <taxon>Bacteria</taxon>
        <taxon>Pseudomonadati</taxon>
        <taxon>Pseudomonadota</taxon>
        <taxon>Betaproteobacteria</taxon>
        <taxon>Burkholderiales</taxon>
        <taxon>Sphaerotilaceae</taxon>
        <taxon>Inhella</taxon>
    </lineage>
</organism>
<dbReference type="GO" id="GO:0006777">
    <property type="term" value="P:Mo-molybdopterin cofactor biosynthetic process"/>
    <property type="evidence" value="ECO:0007669"/>
    <property type="project" value="UniProtKB-KW"/>
</dbReference>
<comment type="subunit">
    <text evidence="6">Heterotetramer of 2 MoaD subunits and 2 MoaE subunits. Also stable as homodimer. The enzyme changes between these two forms during catalysis.</text>
</comment>
<evidence type="ECO:0000256" key="9">
    <source>
        <dbReference type="ARBA" id="ARBA00030781"/>
    </source>
</evidence>
<evidence type="ECO:0000256" key="6">
    <source>
        <dbReference type="ARBA" id="ARBA00026066"/>
    </source>
</evidence>
<keyword evidence="5" id="KW-0501">Molybdenum cofactor biosynthesis</keyword>
<dbReference type="SUPFAM" id="SSF54690">
    <property type="entry name" value="Molybdopterin synthase subunit MoaE"/>
    <property type="match status" value="1"/>
</dbReference>
<dbReference type="RefSeq" id="WP_138857156.1">
    <property type="nucleotide sequence ID" value="NZ_CP040709.1"/>
</dbReference>
<dbReference type="OrthoDB" id="9803224at2"/>
<dbReference type="EMBL" id="JACHHO010000001">
    <property type="protein sequence ID" value="MBB5203822.1"/>
    <property type="molecule type" value="Genomic_DNA"/>
</dbReference>
<reference evidence="12 13" key="1">
    <citation type="submission" date="2020-08" db="EMBL/GenBank/DDBJ databases">
        <title>Genomic Encyclopedia of Type Strains, Phase IV (KMG-IV): sequencing the most valuable type-strain genomes for metagenomic binning, comparative biology and taxonomic classification.</title>
        <authorList>
            <person name="Goeker M."/>
        </authorList>
    </citation>
    <scope>NUCLEOTIDE SEQUENCE [LARGE SCALE GENOMIC DNA]</scope>
    <source>
        <strain evidence="12 13">DSM 23958</strain>
    </source>
</reference>
<evidence type="ECO:0000256" key="11">
    <source>
        <dbReference type="ARBA" id="ARBA00049878"/>
    </source>
</evidence>
<comment type="similarity">
    <text evidence="2">Belongs to the MoaE family.</text>
</comment>
<keyword evidence="12" id="KW-0808">Transferase</keyword>
<evidence type="ECO:0000256" key="1">
    <source>
        <dbReference type="ARBA" id="ARBA00005046"/>
    </source>
</evidence>
<dbReference type="EC" id="2.8.1.12" evidence="3"/>
<name>A0A840S2R3_9BURK</name>
<protein>
    <recommendedName>
        <fullName evidence="4">Molybdopterin synthase catalytic subunit</fullName>
        <ecNumber evidence="3">2.8.1.12</ecNumber>
    </recommendedName>
    <alternativeName>
        <fullName evidence="9">MPT synthase subunit 2</fullName>
    </alternativeName>
    <alternativeName>
        <fullName evidence="7">Molybdenum cofactor biosynthesis protein E</fullName>
    </alternativeName>
    <alternativeName>
        <fullName evidence="8">Molybdopterin-converting factor large subunit</fullName>
    </alternativeName>
    <alternativeName>
        <fullName evidence="10">Molybdopterin-converting factor subunit 2</fullName>
    </alternativeName>
</protein>
<gene>
    <name evidence="12" type="ORF">HNQ51_001115</name>
</gene>
<dbReference type="PANTHER" id="PTHR23404">
    <property type="entry name" value="MOLYBDOPTERIN SYNTHASE RELATED"/>
    <property type="match status" value="1"/>
</dbReference>
<evidence type="ECO:0000256" key="7">
    <source>
        <dbReference type="ARBA" id="ARBA00029745"/>
    </source>
</evidence>
<proteinExistence type="inferred from homology"/>
<dbReference type="InterPro" id="IPR036563">
    <property type="entry name" value="MoaE_sf"/>
</dbReference>
<dbReference type="AlphaFoldDB" id="A0A840S2R3"/>
<keyword evidence="13" id="KW-1185">Reference proteome</keyword>
<comment type="caution">
    <text evidence="12">The sequence shown here is derived from an EMBL/GenBank/DDBJ whole genome shotgun (WGS) entry which is preliminary data.</text>
</comment>
<sequence length="153" mass="16592">MPVHICSQPLDLNAAWRHGLAAEVGAIASFLGVVRDLPEGGLQALELEHYPGMTEAAIQAMIDQAVPRFGLQHAEVWHRVGRLEVGEPIVYVLTASAHRQAALDGCAFLIDYLKTQAPFWKKEHGPAGARWVDAREADDAALARWGIHAGNAT</sequence>
<dbReference type="UniPathway" id="UPA00344"/>
<evidence type="ECO:0000256" key="10">
    <source>
        <dbReference type="ARBA" id="ARBA00032474"/>
    </source>
</evidence>
<evidence type="ECO:0000256" key="3">
    <source>
        <dbReference type="ARBA" id="ARBA00011950"/>
    </source>
</evidence>
<evidence type="ECO:0000313" key="13">
    <source>
        <dbReference type="Proteomes" id="UP000554837"/>
    </source>
</evidence>
<dbReference type="GO" id="GO:0030366">
    <property type="term" value="F:molybdopterin synthase activity"/>
    <property type="evidence" value="ECO:0007669"/>
    <property type="project" value="UniProtKB-EC"/>
</dbReference>
<dbReference type="InterPro" id="IPR003448">
    <property type="entry name" value="Mopterin_biosynth_MoaE"/>
</dbReference>
<dbReference type="Pfam" id="PF02391">
    <property type="entry name" value="MoaE"/>
    <property type="match status" value="1"/>
</dbReference>
<comment type="pathway">
    <text evidence="1">Cofactor biosynthesis; molybdopterin biosynthesis.</text>
</comment>
<accession>A0A840S2R3</accession>
<evidence type="ECO:0000256" key="8">
    <source>
        <dbReference type="ARBA" id="ARBA00030407"/>
    </source>
</evidence>
<dbReference type="CDD" id="cd00756">
    <property type="entry name" value="MoaE"/>
    <property type="match status" value="1"/>
</dbReference>
<dbReference type="Gene3D" id="3.90.1170.40">
    <property type="entry name" value="Molybdopterin biosynthesis MoaE subunit"/>
    <property type="match status" value="1"/>
</dbReference>
<evidence type="ECO:0000256" key="2">
    <source>
        <dbReference type="ARBA" id="ARBA00005426"/>
    </source>
</evidence>
<evidence type="ECO:0000256" key="5">
    <source>
        <dbReference type="ARBA" id="ARBA00023150"/>
    </source>
</evidence>